<dbReference type="Pfam" id="PF03328">
    <property type="entry name" value="HpcH_HpaI"/>
    <property type="match status" value="1"/>
</dbReference>
<organism evidence="7">
    <name type="scientific">Alexandrium andersonii</name>
    <dbReference type="NCBI Taxonomy" id="327968"/>
    <lineage>
        <taxon>Eukaryota</taxon>
        <taxon>Sar</taxon>
        <taxon>Alveolata</taxon>
        <taxon>Dinophyceae</taxon>
        <taxon>Gonyaulacales</taxon>
        <taxon>Pyrocystaceae</taxon>
        <taxon>Alexandrium</taxon>
    </lineage>
</organism>
<keyword evidence="2 5" id="KW-0479">Metal-binding</keyword>
<dbReference type="PANTHER" id="PTHR32308:SF10">
    <property type="entry name" value="CITRATE LYASE SUBUNIT BETA"/>
    <property type="match status" value="1"/>
</dbReference>
<dbReference type="InterPro" id="IPR005000">
    <property type="entry name" value="Aldolase/citrate-lyase_domain"/>
</dbReference>
<dbReference type="PANTHER" id="PTHR32308">
    <property type="entry name" value="LYASE BETA SUBUNIT, PUTATIVE (AFU_ORTHOLOGUE AFUA_4G13030)-RELATED"/>
    <property type="match status" value="1"/>
</dbReference>
<feature type="binding site" evidence="4">
    <location>
        <position position="111"/>
    </location>
    <ligand>
        <name>substrate</name>
    </ligand>
</feature>
<dbReference type="SUPFAM" id="SSF51621">
    <property type="entry name" value="Phosphoenolpyruvate/pyruvate domain"/>
    <property type="match status" value="1"/>
</dbReference>
<evidence type="ECO:0000256" key="5">
    <source>
        <dbReference type="PIRSR" id="PIRSR015582-2"/>
    </source>
</evidence>
<evidence type="ECO:0000256" key="3">
    <source>
        <dbReference type="ARBA" id="ARBA00022842"/>
    </source>
</evidence>
<evidence type="ECO:0000256" key="2">
    <source>
        <dbReference type="ARBA" id="ARBA00022723"/>
    </source>
</evidence>
<sequence length="362" mass="39364">MLSRASQALRAASVAASRLPLAAAPLRLGRVVGSRTSFTVVEEARPRLNRCELYVPGTNMKLIPKAAKSEADVIVMDLEDSVAESQKDIARANVIQALQEVDFGNKTVCVRINGLYSHHMYRDVVGILEQAGERCDIFIVPMVGNAKDVYMADSLVSQVESFMGRKKRLGFGLIIEATLGMMNVNEIAQASKRTESLHFGVADYSASTRARQLNIGGPNPRYGVLTDRDGDKARDFFWGDPWHYAMSRIVVAARANGLRPIDGPFGGIDDLDGYRAQCNRGAALGMEGKWAIHPSQVKVANEIFTPADHEVTRAKRILEAMKEASEKGLGAVSLDGKMIDIASIKQAEAIVHKDGLIQAAKA</sequence>
<gene>
    <name evidence="7" type="ORF">AAND1436_LOCUS9653</name>
</gene>
<feature type="binding site" evidence="5">
    <location>
        <position position="176"/>
    </location>
    <ligand>
        <name>Mg(2+)</name>
        <dbReference type="ChEBI" id="CHEBI:18420"/>
    </ligand>
</feature>
<proteinExistence type="predicted"/>
<dbReference type="InterPro" id="IPR011206">
    <property type="entry name" value="Citrate_lyase_beta/mcl1/mcl2"/>
</dbReference>
<protein>
    <recommendedName>
        <fullName evidence="6">HpcH/HpaI aldolase/citrate lyase domain-containing protein</fullName>
    </recommendedName>
</protein>
<dbReference type="InterPro" id="IPR015813">
    <property type="entry name" value="Pyrv/PenolPyrv_kinase-like_dom"/>
</dbReference>
<feature type="domain" description="HpcH/HpaI aldolase/citrate lyase" evidence="6">
    <location>
        <begin position="51"/>
        <end position="294"/>
    </location>
</feature>
<accession>A0A7S2B8H1</accession>
<evidence type="ECO:0000256" key="4">
    <source>
        <dbReference type="PIRSR" id="PIRSR015582-1"/>
    </source>
</evidence>
<evidence type="ECO:0000259" key="6">
    <source>
        <dbReference type="Pfam" id="PF03328"/>
    </source>
</evidence>
<dbReference type="GO" id="GO:0000287">
    <property type="term" value="F:magnesium ion binding"/>
    <property type="evidence" value="ECO:0007669"/>
    <property type="project" value="TreeGrafter"/>
</dbReference>
<evidence type="ECO:0000256" key="1">
    <source>
        <dbReference type="ARBA" id="ARBA00001946"/>
    </source>
</evidence>
<dbReference type="GO" id="GO:0006107">
    <property type="term" value="P:oxaloacetate metabolic process"/>
    <property type="evidence" value="ECO:0007669"/>
    <property type="project" value="TreeGrafter"/>
</dbReference>
<dbReference type="GO" id="GO:0003824">
    <property type="term" value="F:catalytic activity"/>
    <property type="evidence" value="ECO:0007669"/>
    <property type="project" value="InterPro"/>
</dbReference>
<dbReference type="Gene3D" id="3.20.20.60">
    <property type="entry name" value="Phosphoenolpyruvate-binding domains"/>
    <property type="match status" value="1"/>
</dbReference>
<dbReference type="EMBL" id="HBGQ01019328">
    <property type="protein sequence ID" value="CAD9389343.1"/>
    <property type="molecule type" value="Transcribed_RNA"/>
</dbReference>
<reference evidence="7" key="1">
    <citation type="submission" date="2021-01" db="EMBL/GenBank/DDBJ databases">
        <authorList>
            <person name="Corre E."/>
            <person name="Pelletier E."/>
            <person name="Niang G."/>
            <person name="Scheremetjew M."/>
            <person name="Finn R."/>
            <person name="Kale V."/>
            <person name="Holt S."/>
            <person name="Cochrane G."/>
            <person name="Meng A."/>
            <person name="Brown T."/>
            <person name="Cohen L."/>
        </authorList>
    </citation>
    <scope>NUCLEOTIDE SEQUENCE</scope>
    <source>
        <strain evidence="7">CCMP2222</strain>
    </source>
</reference>
<feature type="binding site" evidence="4">
    <location>
        <position position="176"/>
    </location>
    <ligand>
        <name>substrate</name>
    </ligand>
</feature>
<evidence type="ECO:0000313" key="7">
    <source>
        <dbReference type="EMBL" id="CAD9389343.1"/>
    </source>
</evidence>
<dbReference type="InterPro" id="IPR040442">
    <property type="entry name" value="Pyrv_kinase-like_dom_sf"/>
</dbReference>
<dbReference type="PIRSF" id="PIRSF015582">
    <property type="entry name" value="Cit_lyase_B"/>
    <property type="match status" value="1"/>
</dbReference>
<dbReference type="AlphaFoldDB" id="A0A7S2B8H1"/>
<feature type="binding site" evidence="5">
    <location>
        <position position="203"/>
    </location>
    <ligand>
        <name>Mg(2+)</name>
        <dbReference type="ChEBI" id="CHEBI:18420"/>
    </ligand>
</feature>
<keyword evidence="3 5" id="KW-0460">Magnesium</keyword>
<comment type="cofactor">
    <cofactor evidence="1">
        <name>Mg(2+)</name>
        <dbReference type="ChEBI" id="CHEBI:18420"/>
    </cofactor>
</comment>
<name>A0A7S2B8H1_9DINO</name>